<dbReference type="Proteomes" id="UP000305778">
    <property type="component" value="Unassembled WGS sequence"/>
</dbReference>
<evidence type="ECO:0000313" key="1">
    <source>
        <dbReference type="EMBL" id="TJZ95857.1"/>
    </source>
</evidence>
<keyword evidence="2" id="KW-1185">Reference proteome</keyword>
<gene>
    <name evidence="1" type="ORF">FCI23_51750</name>
</gene>
<evidence type="ECO:0000313" key="2">
    <source>
        <dbReference type="Proteomes" id="UP000305778"/>
    </source>
</evidence>
<organism evidence="1 2">
    <name type="scientific">Actinacidiphila oryziradicis</name>
    <dbReference type="NCBI Taxonomy" id="2571141"/>
    <lineage>
        <taxon>Bacteria</taxon>
        <taxon>Bacillati</taxon>
        <taxon>Actinomycetota</taxon>
        <taxon>Actinomycetes</taxon>
        <taxon>Kitasatosporales</taxon>
        <taxon>Streptomycetaceae</taxon>
        <taxon>Actinacidiphila</taxon>
    </lineage>
</organism>
<comment type="caution">
    <text evidence="1">The sequence shown here is derived from an EMBL/GenBank/DDBJ whole genome shotgun (WGS) entry which is preliminary data.</text>
</comment>
<dbReference type="AlphaFoldDB" id="A0A4U0RKR2"/>
<accession>A0A4U0RKR2</accession>
<sequence>MNAGGQLFDTAGNIARIVGNTLDPRAGSGGELLRVLQQTTAELAKASASPEAQEAFYRLVDTVTRLGTRGAPLVGHPASEPAQALLAALGNSLPPVLEALEPVLEHFATAVGGLVEASGPLLPAVAGLVAGLLLALVPLLEATAEVLRESAPELQRIADSLVTAAALLVPLPTALIDRGATVGAEVTQAALPPIADLSAALAEAVVALQPVLLASETVLVEGLERLQPVLLGAVAQAGRLARGLAVRISAVVSPAADPVVVLAVRPA</sequence>
<proteinExistence type="predicted"/>
<protein>
    <submittedName>
        <fullName evidence="1">Uncharacterized protein</fullName>
    </submittedName>
</protein>
<dbReference type="OrthoDB" id="4180138at2"/>
<dbReference type="EMBL" id="SUMC01000173">
    <property type="protein sequence ID" value="TJZ95857.1"/>
    <property type="molecule type" value="Genomic_DNA"/>
</dbReference>
<name>A0A4U0RKR2_9ACTN</name>
<reference evidence="1 2" key="1">
    <citation type="submission" date="2019-04" db="EMBL/GenBank/DDBJ databases">
        <title>Streptomyces oryziradicis sp. nov., a novel actinomycete isolated from rhizosphere soil of rice (Oryza sativa L.).</title>
        <authorList>
            <person name="Li C."/>
        </authorList>
    </citation>
    <scope>NUCLEOTIDE SEQUENCE [LARGE SCALE GENOMIC DNA]</scope>
    <source>
        <strain evidence="1 2">NEAU-C40</strain>
    </source>
</reference>